<organism evidence="1 2">
    <name type="scientific">Mycoplasma haemofelis (strain Ohio2)</name>
    <dbReference type="NCBI Taxonomy" id="859194"/>
    <lineage>
        <taxon>Bacteria</taxon>
        <taxon>Bacillati</taxon>
        <taxon>Mycoplasmatota</taxon>
        <taxon>Mollicutes</taxon>
        <taxon>Mycoplasmataceae</taxon>
        <taxon>Mycoplasma</taxon>
    </lineage>
</organism>
<dbReference type="KEGG" id="mhf:MHF_0717"/>
<proteinExistence type="predicted"/>
<reference evidence="1 2" key="1">
    <citation type="journal article" date="2011" name="J. Bacteriol.">
        <title>Complete genome sequences of two hemotropic Mycoplasmas, Mycoplasma haemofelis strain Ohio2 and Mycoplasma suis strain Illinois.</title>
        <authorList>
            <person name="Messick J.B."/>
            <person name="Santos A.P."/>
            <person name="Guimaraes A.M."/>
        </authorList>
    </citation>
    <scope>NUCLEOTIDE SEQUENCE [LARGE SCALE GENOMIC DNA]</scope>
    <source>
        <strain evidence="1 2">Ohio2</strain>
    </source>
</reference>
<dbReference type="EMBL" id="CP002808">
    <property type="protein sequence ID" value="AEG72987.1"/>
    <property type="molecule type" value="Genomic_DNA"/>
</dbReference>
<protein>
    <submittedName>
        <fullName evidence="1">Uncharacterized protein</fullName>
    </submittedName>
</protein>
<evidence type="ECO:0000313" key="2">
    <source>
        <dbReference type="Proteomes" id="UP000007952"/>
    </source>
</evidence>
<dbReference type="Proteomes" id="UP000007952">
    <property type="component" value="Chromosome"/>
</dbReference>
<sequence length="137" mass="14956">MLIGGLSKSILGVSVAAGTGIGLGSAALASQGFNASPKREGVSLTSQNEEVPPARKGCKIYKIESSSDGRVTRTNEQEIEKELESNLTYYQEVKNACDKANGGNVFLSKKDKKAWRYYDEEQNHSTVKNYLQKHPNT</sequence>
<accession>F6FID9</accession>
<name>F6FID9_MYCHI</name>
<reference key="2">
    <citation type="submission" date="2011-05" db="EMBL/GenBank/DDBJ databases">
        <title>The Genome of Mycoplasma haemofelis Strain Ohio2, a pathogenic hemoplasma of the cat.</title>
        <authorList>
            <person name="Santos A.P."/>
            <person name="Guimaraes A.M.S."/>
            <person name="SanMiguel P.J."/>
            <person name="Martin S.W."/>
            <person name="Messick J.B."/>
        </authorList>
    </citation>
    <scope>NUCLEOTIDE SEQUENCE</scope>
    <source>
        <strain>Ohio2</strain>
    </source>
</reference>
<gene>
    <name evidence="1" type="ordered locus">MHF_0717</name>
</gene>
<dbReference type="STRING" id="859194.MHF_0717"/>
<dbReference type="AlphaFoldDB" id="F6FID9"/>
<dbReference type="HOGENOM" id="CLU_154533_0_0_14"/>
<dbReference type="BioCyc" id="MHAE859194:G1GR7-712-MONOMER"/>
<evidence type="ECO:0000313" key="1">
    <source>
        <dbReference type="EMBL" id="AEG72987.1"/>
    </source>
</evidence>